<dbReference type="Proteomes" id="UP001159100">
    <property type="component" value="Unassembled WGS sequence"/>
</dbReference>
<organism evidence="2 3">
    <name type="scientific">Pseudomonas fungipugnans</name>
    <dbReference type="NCBI Taxonomy" id="3024217"/>
    <lineage>
        <taxon>Bacteria</taxon>
        <taxon>Pseudomonadati</taxon>
        <taxon>Pseudomonadota</taxon>
        <taxon>Gammaproteobacteria</taxon>
        <taxon>Pseudomonadales</taxon>
        <taxon>Pseudomonadaceae</taxon>
        <taxon>Pseudomonas</taxon>
    </lineage>
</organism>
<dbReference type="NCBIfam" id="NF041599">
    <property type="entry name" value="reg_PtrA_PA2808"/>
    <property type="match status" value="1"/>
</dbReference>
<feature type="signal peptide" evidence="1">
    <location>
        <begin position="1"/>
        <end position="21"/>
    </location>
</feature>
<reference evidence="2 3" key="1">
    <citation type="submission" date="2023-02" db="EMBL/GenBank/DDBJ databases">
        <title>Pseudomonas chrutzelriedensis sp. nov., a potently antifungal strain isolated from moss.</title>
        <authorList>
            <person name="Schnyder A."/>
            <person name="Kalawong R."/>
            <person name="Eberl L."/>
            <person name="Agnoli K."/>
        </authorList>
    </citation>
    <scope>NUCLEOTIDE SEQUENCE [LARGE SCALE GENOMIC DNA]</scope>
    <source>
        <strain evidence="2 3">681</strain>
    </source>
</reference>
<evidence type="ECO:0000313" key="2">
    <source>
        <dbReference type="EMBL" id="MDI2590808.1"/>
    </source>
</evidence>
<accession>A0ABT6QIU8</accession>
<proteinExistence type="predicted"/>
<dbReference type="EMBL" id="JARBWL010000001">
    <property type="protein sequence ID" value="MDI2590808.1"/>
    <property type="molecule type" value="Genomic_DNA"/>
</dbReference>
<keyword evidence="1" id="KW-0732">Signal</keyword>
<sequence length="69" mass="7436">MKRAQVTLLVGALVMSSLAMAEGGGDKAFERMMAAQSQAMEKYAANEAKRDPVVVNDAKTDKAENTEKM</sequence>
<comment type="caution">
    <text evidence="2">The sequence shown here is derived from an EMBL/GenBank/DDBJ whole genome shotgun (WGS) entry which is preliminary data.</text>
</comment>
<dbReference type="RefSeq" id="WP_282315249.1">
    <property type="nucleotide sequence ID" value="NZ_JARBWL010000001.1"/>
</dbReference>
<feature type="chain" id="PRO_5046272299" description="Secreted protein" evidence="1">
    <location>
        <begin position="22"/>
        <end position="69"/>
    </location>
</feature>
<evidence type="ECO:0008006" key="4">
    <source>
        <dbReference type="Google" id="ProtNLM"/>
    </source>
</evidence>
<protein>
    <recommendedName>
        <fullName evidence="4">Secreted protein</fullName>
    </recommendedName>
</protein>
<gene>
    <name evidence="2" type="ORF">POF45_05070</name>
</gene>
<evidence type="ECO:0000256" key="1">
    <source>
        <dbReference type="SAM" id="SignalP"/>
    </source>
</evidence>
<name>A0ABT6QIU8_9PSED</name>
<evidence type="ECO:0000313" key="3">
    <source>
        <dbReference type="Proteomes" id="UP001159100"/>
    </source>
</evidence>
<keyword evidence="3" id="KW-1185">Reference proteome</keyword>